<name>A0AAJ4XC83_9SPHI</name>
<evidence type="ECO:0000313" key="2">
    <source>
        <dbReference type="Proteomes" id="UP000215355"/>
    </source>
</evidence>
<reference evidence="1 2" key="1">
    <citation type="submission" date="2017-06" db="EMBL/GenBank/DDBJ databases">
        <authorList>
            <consortium name="Pathogen Informatics"/>
        </authorList>
    </citation>
    <scope>NUCLEOTIDE SEQUENCE [LARGE SCALE GENOMIC DNA]</scope>
    <source>
        <strain evidence="1 2">NCTC12149</strain>
    </source>
</reference>
<gene>
    <name evidence="1" type="ORF">SAMEA4412673_01770</name>
</gene>
<dbReference type="InterPro" id="IPR043741">
    <property type="entry name" value="DUF5686"/>
</dbReference>
<dbReference type="Proteomes" id="UP000215355">
    <property type="component" value="Chromosome 1"/>
</dbReference>
<dbReference type="InterPro" id="IPR008969">
    <property type="entry name" value="CarboxyPept-like_regulatory"/>
</dbReference>
<evidence type="ECO:0008006" key="3">
    <source>
        <dbReference type="Google" id="ProtNLM"/>
    </source>
</evidence>
<dbReference type="SUPFAM" id="SSF49464">
    <property type="entry name" value="Carboxypeptidase regulatory domain-like"/>
    <property type="match status" value="1"/>
</dbReference>
<dbReference type="Pfam" id="PF18939">
    <property type="entry name" value="DUF5686"/>
    <property type="match status" value="1"/>
</dbReference>
<evidence type="ECO:0000313" key="1">
    <source>
        <dbReference type="EMBL" id="SNV49390.1"/>
    </source>
</evidence>
<sequence length="859" mass="98867">MKTRLFYFAILIGMIFSFQGLSAQSFITIKGKVMNADNYEAIPYASIKVMGANKDIGTSSNENGEYTLTIPAEYKKIKISSVGFDPEEYPVSAEREQTIRVMLFPANSIEEIVVRAPKRGKYSNKNNPAVELIRKVVQHRDQNRLTGQAYAEYDQYEKISLGLSNLDEKFKNKKVFKKYQFLFEKDDTAQTASNYVLPAYMEEKFSKVYFRKDPNAKKQYIIADRKAEFDPKFIDNDGLSKYFNRLYDEVEIYDNNITILTNQFLSPIANSAPTFYRFYITDTIKNENESLVELSFFPRNKNDLLFKGKLYVTLDGNYAVKGAEMTVSDEINLNFVRDLNIELGFNKTNDNKYYLTKSSLGIDFSITNKGKGIKGKRVVLINDYVNGNVRPDSIYAVPDKYVVIPEEKQEVAETKSESYWATLRPEPLSKSERSIYTNIDSLQSMPSFRTFMDISALVLSGYKQAGPVEIGPVNTFYSYNPVEGFRLRVGGRTTEQLSKRFYAEGYGAYGFEDQKWKYFLAGTYSLNNKSIYKFPQHYLRVSASYDTKIPGQNLEFVQEDNVLLSFKRGENKSYLYNEVYRLDYKVEFSNNFSMNAGLGTWKQTPAGVLSYTLPMADGSHKIVNNLQSTEFNVGFRYAPKEEFYQGKLYRTPIFNKYPIMTFNYTAGVKGVFGGEYNYHNFSAGIFKRFYLSQLGYADINVDGTYIAGNNLPFPVLNIHRANQTYAYQLQSYNLMNFMEFISDHHASWNVQYYMNGFIFNKAPLLKKLKLREVFSFKGVYGGLRDSNNPSLNNQVYDWQTNGSGEQMSFTFGNKPYMEASAGVANIFKVLRVDVVKRLNYLDHPDAPEWGIRARVKFDF</sequence>
<dbReference type="RefSeq" id="WP_093095831.1">
    <property type="nucleotide sequence ID" value="NZ_FNGK01000001.1"/>
</dbReference>
<accession>A0AAJ4XC83</accession>
<dbReference type="KEGG" id="smiz:4412673_01770"/>
<dbReference type="AlphaFoldDB" id="A0AAJ4XC83"/>
<proteinExistence type="predicted"/>
<protein>
    <recommendedName>
        <fullName evidence="3">CarboxypepD_reg-like domain-containing protein</fullName>
    </recommendedName>
</protein>
<dbReference type="Gene3D" id="2.60.40.1120">
    <property type="entry name" value="Carboxypeptidase-like, regulatory domain"/>
    <property type="match status" value="1"/>
</dbReference>
<dbReference type="Pfam" id="PF13715">
    <property type="entry name" value="CarbopepD_reg_2"/>
    <property type="match status" value="1"/>
</dbReference>
<organism evidence="1 2">
    <name type="scientific">Sphingobacterium mizutaii</name>
    <dbReference type="NCBI Taxonomy" id="1010"/>
    <lineage>
        <taxon>Bacteria</taxon>
        <taxon>Pseudomonadati</taxon>
        <taxon>Bacteroidota</taxon>
        <taxon>Sphingobacteriia</taxon>
        <taxon>Sphingobacteriales</taxon>
        <taxon>Sphingobacteriaceae</taxon>
        <taxon>Sphingobacterium</taxon>
    </lineage>
</organism>
<dbReference type="EMBL" id="LT906468">
    <property type="protein sequence ID" value="SNV49390.1"/>
    <property type="molecule type" value="Genomic_DNA"/>
</dbReference>